<dbReference type="AlphaFoldDB" id="A0A345VIK4"/>
<sequence>MIVFALAHFDMHDLSEIGRMTMYEFRLRKQAYLVKYLEEEERLHLQAFANRAVKATNKKGDQYIFPDFKKFYDSEKRRKEVLGDKEKRAISSELLARARRLQKMKGGN</sequence>
<dbReference type="EMBL" id="CP022601">
    <property type="protein sequence ID" value="AXJ12556.1"/>
    <property type="molecule type" value="Genomic_DNA"/>
</dbReference>
<proteinExistence type="predicted"/>
<dbReference type="RefSeq" id="WP_115129858.1">
    <property type="nucleotide sequence ID" value="NZ_CP022601.1"/>
</dbReference>
<protein>
    <submittedName>
        <fullName evidence="1">Uncharacterized protein</fullName>
    </submittedName>
</protein>
<evidence type="ECO:0000313" key="1">
    <source>
        <dbReference type="EMBL" id="AXJ12556.1"/>
    </source>
</evidence>
<gene>
    <name evidence="1" type="ORF">Sp14A_06270</name>
</gene>
<dbReference type="Proteomes" id="UP000255411">
    <property type="component" value="Chromosome"/>
</dbReference>
<accession>A0A345VIK4</accession>
<reference evidence="1 2" key="1">
    <citation type="submission" date="2017-07" db="EMBL/GenBank/DDBJ databases">
        <title>Streptococcus pluranimalium as cause of bovine abortion.</title>
        <authorList>
            <person name="Rodriguez Campos S."/>
            <person name="Gobeli Brawand S."/>
            <person name="Brodard I."/>
            <person name="Rychener L."/>
            <person name="Perreten V."/>
        </authorList>
    </citation>
    <scope>NUCLEOTIDE SEQUENCE [LARGE SCALE GENOMIC DNA]</scope>
    <source>
        <strain evidence="1 2">14A0014</strain>
    </source>
</reference>
<name>A0A345VIK4_9STRE</name>
<organism evidence="1 2">
    <name type="scientific">Streptococcus pluranimalium</name>
    <dbReference type="NCBI Taxonomy" id="82348"/>
    <lineage>
        <taxon>Bacteria</taxon>
        <taxon>Bacillati</taxon>
        <taxon>Bacillota</taxon>
        <taxon>Bacilli</taxon>
        <taxon>Lactobacillales</taxon>
        <taxon>Streptococcaceae</taxon>
        <taxon>Streptococcus</taxon>
    </lineage>
</organism>
<evidence type="ECO:0000313" key="2">
    <source>
        <dbReference type="Proteomes" id="UP000255411"/>
    </source>
</evidence>